<dbReference type="Proteomes" id="UP000002217">
    <property type="component" value="Chromosome"/>
</dbReference>
<evidence type="ECO:0000256" key="18">
    <source>
        <dbReference type="PIRNR" id="PIRNR001563"/>
    </source>
</evidence>
<accession>C8W5S6</accession>
<evidence type="ECO:0000256" key="14">
    <source>
        <dbReference type="ARBA" id="ARBA00022909"/>
    </source>
</evidence>
<keyword evidence="11 18" id="KW-0547">Nucleotide-binding</keyword>
<dbReference type="GO" id="GO:0046656">
    <property type="term" value="P:folic acid biosynthetic process"/>
    <property type="evidence" value="ECO:0007669"/>
    <property type="project" value="UniProtKB-KW"/>
</dbReference>
<dbReference type="Pfam" id="PF08245">
    <property type="entry name" value="Mur_ligase_M"/>
    <property type="match status" value="1"/>
</dbReference>
<comment type="subunit">
    <text evidence="5">Monomer.</text>
</comment>
<sequence>MEYKEAMNYLENLTKFGFNFGLGRIEELLRRLGNPHTKIKAIHIGGTNGKGSTTAMLSAVLKEAGLRVGMFTSPHLHSYTERYRINGEPVGQERIAKMITRLRPHLEDMVREGFEHPTEFEAGTAMAFLYFAEEKVDLLLLEVGLGGAIDSTNVITPVVSVLTNIAMDHMDYLGNTIQEITAVKTGIIKSGIPVVTSAKNPEALKIIEAACREKAAQLTVVGNQVTVEQKEFSTAGQKFSIFTDSNHYEDLTLPLLGRHQITNAAGVVAVIEVLQQLGYTIPKEAVHSGLAKTDWPARLEIMRQKPTVLIDAAHNLDGVQSLKQALLDYFPSKKVTLVLGMLGDKERSKVVAELTPLAEAVVITKPNSPRAGDWELLADEARRFTDKVTLIENITEAVDAAMSMAGEEDLVCITGSFYMVAEAREHVMH</sequence>
<keyword evidence="22" id="KW-1185">Reference proteome</keyword>
<dbReference type="GO" id="GO:0008841">
    <property type="term" value="F:dihydrofolate synthase activity"/>
    <property type="evidence" value="ECO:0007669"/>
    <property type="project" value="UniProtKB-EC"/>
</dbReference>
<name>C8W5S6_DESAS</name>
<comment type="catalytic activity">
    <reaction evidence="16">
        <text>(6S)-5,6,7,8-tetrahydrofolyl-(gamma-L-Glu)(n) + L-glutamate + ATP = (6S)-5,6,7,8-tetrahydrofolyl-(gamma-L-Glu)(n+1) + ADP + phosphate + H(+)</text>
        <dbReference type="Rhea" id="RHEA:10580"/>
        <dbReference type="Rhea" id="RHEA-COMP:14738"/>
        <dbReference type="Rhea" id="RHEA-COMP:14740"/>
        <dbReference type="ChEBI" id="CHEBI:15378"/>
        <dbReference type="ChEBI" id="CHEBI:29985"/>
        <dbReference type="ChEBI" id="CHEBI:30616"/>
        <dbReference type="ChEBI" id="CHEBI:43474"/>
        <dbReference type="ChEBI" id="CHEBI:141005"/>
        <dbReference type="ChEBI" id="CHEBI:456216"/>
        <dbReference type="EC" id="6.3.2.17"/>
    </reaction>
</comment>
<dbReference type="GO" id="GO:0005524">
    <property type="term" value="F:ATP binding"/>
    <property type="evidence" value="ECO:0007669"/>
    <property type="project" value="UniProtKB-KW"/>
</dbReference>
<dbReference type="InterPro" id="IPR018109">
    <property type="entry name" value="Folylpolyglutamate_synth_CS"/>
</dbReference>
<dbReference type="PROSITE" id="PS01012">
    <property type="entry name" value="FOLYLPOLYGLU_SYNT_2"/>
    <property type="match status" value="1"/>
</dbReference>
<dbReference type="InterPro" id="IPR036615">
    <property type="entry name" value="Mur_ligase_C_dom_sf"/>
</dbReference>
<reference evidence="21 22" key="1">
    <citation type="journal article" date="2009" name="Stand. Genomic Sci.">
        <title>Complete genome sequence of Desulfotomaculum acetoxidans type strain (5575).</title>
        <authorList>
            <person name="Spring S."/>
            <person name="Lapidus A."/>
            <person name="Schroder M."/>
            <person name="Gleim D."/>
            <person name="Sims D."/>
            <person name="Meincke L."/>
            <person name="Glavina Del Rio T."/>
            <person name="Tice H."/>
            <person name="Copeland A."/>
            <person name="Cheng J.F."/>
            <person name="Lucas S."/>
            <person name="Chen F."/>
            <person name="Nolan M."/>
            <person name="Bruce D."/>
            <person name="Goodwin L."/>
            <person name="Pitluck S."/>
            <person name="Ivanova N."/>
            <person name="Mavromatis K."/>
            <person name="Mikhailova N."/>
            <person name="Pati A."/>
            <person name="Chen A."/>
            <person name="Palaniappan K."/>
            <person name="Land M."/>
            <person name="Hauser L."/>
            <person name="Chang Y.J."/>
            <person name="Jeffries C.D."/>
            <person name="Chain P."/>
            <person name="Saunders E."/>
            <person name="Brettin T."/>
            <person name="Detter J.C."/>
            <person name="Goker M."/>
            <person name="Bristow J."/>
            <person name="Eisen J.A."/>
            <person name="Markowitz V."/>
            <person name="Hugenholtz P."/>
            <person name="Kyrpides N.C."/>
            <person name="Klenk H.P."/>
            <person name="Han C."/>
        </authorList>
    </citation>
    <scope>NUCLEOTIDE SEQUENCE [LARGE SCALE GENOMIC DNA]</scope>
    <source>
        <strain evidence="22">ATCC 49208 / DSM 771 / VKM B-1644</strain>
    </source>
</reference>
<comment type="pathway">
    <text evidence="2">Cofactor biosynthesis; tetrahydrofolate biosynthesis; 7,8-dihydrofolate from 2-amino-4-hydroxy-6-hydroxymethyl-7,8-dihydropteridine diphosphate and 4-aminobenzoate: step 2/2.</text>
</comment>
<evidence type="ECO:0000256" key="1">
    <source>
        <dbReference type="ARBA" id="ARBA00001946"/>
    </source>
</evidence>
<protein>
    <recommendedName>
        <fullName evidence="8">Dihydrofolate synthase/folylpolyglutamate synthase</fullName>
        <ecNumber evidence="6">6.3.2.12</ecNumber>
        <ecNumber evidence="7">6.3.2.17</ecNumber>
    </recommendedName>
    <alternativeName>
        <fullName evidence="15">Tetrahydrofolylpolyglutamate synthase</fullName>
    </alternativeName>
</protein>
<dbReference type="Pfam" id="PF02875">
    <property type="entry name" value="Mur_ligase_C"/>
    <property type="match status" value="1"/>
</dbReference>
<keyword evidence="10" id="KW-0479">Metal-binding</keyword>
<dbReference type="FunFam" id="3.40.1190.10:FF:000004">
    <property type="entry name" value="Dihydrofolate synthase/folylpolyglutamate synthase"/>
    <property type="match status" value="1"/>
</dbReference>
<evidence type="ECO:0000256" key="4">
    <source>
        <dbReference type="ARBA" id="ARBA00008276"/>
    </source>
</evidence>
<evidence type="ECO:0000259" key="20">
    <source>
        <dbReference type="Pfam" id="PF08245"/>
    </source>
</evidence>
<dbReference type="GO" id="GO:0046872">
    <property type="term" value="F:metal ion binding"/>
    <property type="evidence" value="ECO:0007669"/>
    <property type="project" value="UniProtKB-KW"/>
</dbReference>
<dbReference type="EMBL" id="CP001720">
    <property type="protein sequence ID" value="ACV64076.1"/>
    <property type="molecule type" value="Genomic_DNA"/>
</dbReference>
<evidence type="ECO:0000256" key="17">
    <source>
        <dbReference type="ARBA" id="ARBA00049161"/>
    </source>
</evidence>
<dbReference type="EC" id="6.3.2.12" evidence="6"/>
<dbReference type="HOGENOM" id="CLU_015869_1_2_9"/>
<dbReference type="PIRSF" id="PIRSF001563">
    <property type="entry name" value="Folylpolyglu_synth"/>
    <property type="match status" value="1"/>
</dbReference>
<evidence type="ECO:0000259" key="19">
    <source>
        <dbReference type="Pfam" id="PF02875"/>
    </source>
</evidence>
<dbReference type="KEGG" id="dae:Dtox_3345"/>
<comment type="cofactor">
    <cofactor evidence="1">
        <name>Mg(2+)</name>
        <dbReference type="ChEBI" id="CHEBI:18420"/>
    </cofactor>
</comment>
<dbReference type="InterPro" id="IPR013221">
    <property type="entry name" value="Mur_ligase_cen"/>
</dbReference>
<dbReference type="GO" id="GO:0005737">
    <property type="term" value="C:cytoplasm"/>
    <property type="evidence" value="ECO:0007669"/>
    <property type="project" value="TreeGrafter"/>
</dbReference>
<evidence type="ECO:0000256" key="7">
    <source>
        <dbReference type="ARBA" id="ARBA00013025"/>
    </source>
</evidence>
<organism evidence="21 22">
    <name type="scientific">Desulfofarcimen acetoxidans (strain ATCC 49208 / DSM 771 / KCTC 5769 / VKM B-1644 / 5575)</name>
    <name type="common">Desulfotomaculum acetoxidans</name>
    <dbReference type="NCBI Taxonomy" id="485916"/>
    <lineage>
        <taxon>Bacteria</taxon>
        <taxon>Bacillati</taxon>
        <taxon>Bacillota</taxon>
        <taxon>Clostridia</taxon>
        <taxon>Eubacteriales</taxon>
        <taxon>Peptococcaceae</taxon>
        <taxon>Desulfofarcimen</taxon>
    </lineage>
</organism>
<evidence type="ECO:0000256" key="5">
    <source>
        <dbReference type="ARBA" id="ARBA00011245"/>
    </source>
</evidence>
<evidence type="ECO:0000313" key="22">
    <source>
        <dbReference type="Proteomes" id="UP000002217"/>
    </source>
</evidence>
<evidence type="ECO:0000256" key="12">
    <source>
        <dbReference type="ARBA" id="ARBA00022840"/>
    </source>
</evidence>
<evidence type="ECO:0000256" key="9">
    <source>
        <dbReference type="ARBA" id="ARBA00022598"/>
    </source>
</evidence>
<dbReference type="PANTHER" id="PTHR11136">
    <property type="entry name" value="FOLYLPOLYGLUTAMATE SYNTHASE-RELATED"/>
    <property type="match status" value="1"/>
</dbReference>
<evidence type="ECO:0000313" key="21">
    <source>
        <dbReference type="EMBL" id="ACV64076.1"/>
    </source>
</evidence>
<dbReference type="SUPFAM" id="SSF53244">
    <property type="entry name" value="MurD-like peptide ligases, peptide-binding domain"/>
    <property type="match status" value="1"/>
</dbReference>
<dbReference type="Gene3D" id="3.90.190.20">
    <property type="entry name" value="Mur ligase, C-terminal domain"/>
    <property type="match status" value="1"/>
</dbReference>
<evidence type="ECO:0000256" key="11">
    <source>
        <dbReference type="ARBA" id="ARBA00022741"/>
    </source>
</evidence>
<dbReference type="eggNOG" id="COG0285">
    <property type="taxonomic scope" value="Bacteria"/>
</dbReference>
<evidence type="ECO:0000256" key="13">
    <source>
        <dbReference type="ARBA" id="ARBA00022842"/>
    </source>
</evidence>
<comment type="pathway">
    <text evidence="3">Cofactor biosynthesis; tetrahydrofolylpolyglutamate biosynthesis.</text>
</comment>
<evidence type="ECO:0000256" key="6">
    <source>
        <dbReference type="ARBA" id="ARBA00013023"/>
    </source>
</evidence>
<evidence type="ECO:0000256" key="8">
    <source>
        <dbReference type="ARBA" id="ARBA00019357"/>
    </source>
</evidence>
<evidence type="ECO:0000256" key="3">
    <source>
        <dbReference type="ARBA" id="ARBA00005150"/>
    </source>
</evidence>
<dbReference type="InterPro" id="IPR001645">
    <property type="entry name" value="Folylpolyglutamate_synth"/>
</dbReference>
<dbReference type="GO" id="GO:0004326">
    <property type="term" value="F:tetrahydrofolylpolyglutamate synthase activity"/>
    <property type="evidence" value="ECO:0007669"/>
    <property type="project" value="UniProtKB-EC"/>
</dbReference>
<keyword evidence="14" id="KW-0289">Folate biosynthesis</keyword>
<proteinExistence type="inferred from homology"/>
<keyword evidence="12 18" id="KW-0067">ATP-binding</keyword>
<dbReference type="OrthoDB" id="9809356at2"/>
<evidence type="ECO:0000256" key="2">
    <source>
        <dbReference type="ARBA" id="ARBA00004799"/>
    </source>
</evidence>
<dbReference type="NCBIfam" id="TIGR01499">
    <property type="entry name" value="folC"/>
    <property type="match status" value="1"/>
</dbReference>
<gene>
    <name evidence="21" type="ordered locus">Dtox_3345</name>
</gene>
<dbReference type="InterPro" id="IPR036565">
    <property type="entry name" value="Mur-like_cat_sf"/>
</dbReference>
<dbReference type="STRING" id="485916.Dtox_3345"/>
<dbReference type="Gene3D" id="3.40.1190.10">
    <property type="entry name" value="Mur-like, catalytic domain"/>
    <property type="match status" value="1"/>
</dbReference>
<dbReference type="PANTHER" id="PTHR11136:SF0">
    <property type="entry name" value="DIHYDROFOLATE SYNTHETASE-RELATED"/>
    <property type="match status" value="1"/>
</dbReference>
<dbReference type="InterPro" id="IPR004101">
    <property type="entry name" value="Mur_ligase_C"/>
</dbReference>
<feature type="domain" description="Mur ligase C-terminal" evidence="19">
    <location>
        <begin position="298"/>
        <end position="417"/>
    </location>
</feature>
<evidence type="ECO:0000256" key="16">
    <source>
        <dbReference type="ARBA" id="ARBA00047493"/>
    </source>
</evidence>
<keyword evidence="9 18" id="KW-0436">Ligase</keyword>
<comment type="similarity">
    <text evidence="4 18">Belongs to the folylpolyglutamate synthase family.</text>
</comment>
<evidence type="ECO:0000256" key="10">
    <source>
        <dbReference type="ARBA" id="ARBA00022723"/>
    </source>
</evidence>
<evidence type="ECO:0000256" key="15">
    <source>
        <dbReference type="ARBA" id="ARBA00030592"/>
    </source>
</evidence>
<dbReference type="AlphaFoldDB" id="C8W5S6"/>
<keyword evidence="13" id="KW-0460">Magnesium</keyword>
<dbReference type="SUPFAM" id="SSF53623">
    <property type="entry name" value="MurD-like peptide ligases, catalytic domain"/>
    <property type="match status" value="1"/>
</dbReference>
<feature type="domain" description="Mur ligase central" evidence="20">
    <location>
        <begin position="44"/>
        <end position="270"/>
    </location>
</feature>
<dbReference type="EC" id="6.3.2.17" evidence="7"/>
<dbReference type="RefSeq" id="WP_015758766.1">
    <property type="nucleotide sequence ID" value="NC_013216.1"/>
</dbReference>
<comment type="catalytic activity">
    <reaction evidence="17">
        <text>7,8-dihydropteroate + L-glutamate + ATP = 7,8-dihydrofolate + ADP + phosphate + H(+)</text>
        <dbReference type="Rhea" id="RHEA:23584"/>
        <dbReference type="ChEBI" id="CHEBI:15378"/>
        <dbReference type="ChEBI" id="CHEBI:17839"/>
        <dbReference type="ChEBI" id="CHEBI:29985"/>
        <dbReference type="ChEBI" id="CHEBI:30616"/>
        <dbReference type="ChEBI" id="CHEBI:43474"/>
        <dbReference type="ChEBI" id="CHEBI:57451"/>
        <dbReference type="ChEBI" id="CHEBI:456216"/>
        <dbReference type="EC" id="6.3.2.12"/>
    </reaction>
</comment>